<comment type="caution">
    <text evidence="1">The sequence shown here is derived from an EMBL/GenBank/DDBJ whole genome shotgun (WGS) entry which is preliminary data.</text>
</comment>
<dbReference type="EMBL" id="MU277212">
    <property type="protein sequence ID" value="KAI0061538.1"/>
    <property type="molecule type" value="Genomic_DNA"/>
</dbReference>
<reference evidence="1" key="1">
    <citation type="submission" date="2021-03" db="EMBL/GenBank/DDBJ databases">
        <authorList>
            <consortium name="DOE Joint Genome Institute"/>
            <person name="Ahrendt S."/>
            <person name="Looney B.P."/>
            <person name="Miyauchi S."/>
            <person name="Morin E."/>
            <person name="Drula E."/>
            <person name="Courty P.E."/>
            <person name="Chicoki N."/>
            <person name="Fauchery L."/>
            <person name="Kohler A."/>
            <person name="Kuo A."/>
            <person name="Labutti K."/>
            <person name="Pangilinan J."/>
            <person name="Lipzen A."/>
            <person name="Riley R."/>
            <person name="Andreopoulos W."/>
            <person name="He G."/>
            <person name="Johnson J."/>
            <person name="Barry K.W."/>
            <person name="Grigoriev I.V."/>
            <person name="Nagy L."/>
            <person name="Hibbett D."/>
            <person name="Henrissat B."/>
            <person name="Matheny P.B."/>
            <person name="Labbe J."/>
            <person name="Martin F."/>
        </authorList>
    </citation>
    <scope>NUCLEOTIDE SEQUENCE</scope>
    <source>
        <strain evidence="1">HHB10654</strain>
    </source>
</reference>
<evidence type="ECO:0000313" key="1">
    <source>
        <dbReference type="EMBL" id="KAI0061538.1"/>
    </source>
</evidence>
<name>A0ACB8T0B0_9AGAM</name>
<reference evidence="1" key="2">
    <citation type="journal article" date="2022" name="New Phytol.">
        <title>Evolutionary transition to the ectomycorrhizal habit in the genomes of a hyperdiverse lineage of mushroom-forming fungi.</title>
        <authorList>
            <person name="Looney B."/>
            <person name="Miyauchi S."/>
            <person name="Morin E."/>
            <person name="Drula E."/>
            <person name="Courty P.E."/>
            <person name="Kohler A."/>
            <person name="Kuo A."/>
            <person name="LaButti K."/>
            <person name="Pangilinan J."/>
            <person name="Lipzen A."/>
            <person name="Riley R."/>
            <person name="Andreopoulos W."/>
            <person name="He G."/>
            <person name="Johnson J."/>
            <person name="Nolan M."/>
            <person name="Tritt A."/>
            <person name="Barry K.W."/>
            <person name="Grigoriev I.V."/>
            <person name="Nagy L.G."/>
            <person name="Hibbett D."/>
            <person name="Henrissat B."/>
            <person name="Matheny P.B."/>
            <person name="Labbe J."/>
            <person name="Martin F.M."/>
        </authorList>
    </citation>
    <scope>NUCLEOTIDE SEQUENCE</scope>
    <source>
        <strain evidence="1">HHB10654</strain>
    </source>
</reference>
<keyword evidence="2" id="KW-1185">Reference proteome</keyword>
<dbReference type="Proteomes" id="UP000814140">
    <property type="component" value="Unassembled WGS sequence"/>
</dbReference>
<protein>
    <submittedName>
        <fullName evidence="1">Uncharacterized protein</fullName>
    </submittedName>
</protein>
<accession>A0ACB8T0B0</accession>
<organism evidence="1 2">
    <name type="scientific">Artomyces pyxidatus</name>
    <dbReference type="NCBI Taxonomy" id="48021"/>
    <lineage>
        <taxon>Eukaryota</taxon>
        <taxon>Fungi</taxon>
        <taxon>Dikarya</taxon>
        <taxon>Basidiomycota</taxon>
        <taxon>Agaricomycotina</taxon>
        <taxon>Agaricomycetes</taxon>
        <taxon>Russulales</taxon>
        <taxon>Auriscalpiaceae</taxon>
        <taxon>Artomyces</taxon>
    </lineage>
</organism>
<gene>
    <name evidence="1" type="ORF">BV25DRAFT_767880</name>
</gene>
<sequence length="218" mass="24556">MQSSCSPAACSTARVGRTPYDRLDRLRRYTAAREQRRWTSRIALPHLIGCKPPCALSDDTFVLPHTEHSKVTVSASVQRLPSDLHAIDERHVIPLVPISTHILDFKPSSTQDPLVFLEFQRDLVHRVHLRSLSTGEPHSLACMLGVMKSPGPVAILQDVCGDYLFETVKGDRLTVIRNWKTGRVEVRPRSLSFIVMMAHASAYSRPMGYLSIVWVRSF</sequence>
<evidence type="ECO:0000313" key="2">
    <source>
        <dbReference type="Proteomes" id="UP000814140"/>
    </source>
</evidence>
<proteinExistence type="predicted"/>